<evidence type="ECO:0000256" key="1">
    <source>
        <dbReference type="SAM" id="MobiDB-lite"/>
    </source>
</evidence>
<evidence type="ECO:0000313" key="4">
    <source>
        <dbReference type="WBParaSite" id="TCNE_0000201701-mRNA-1"/>
    </source>
</evidence>
<keyword evidence="3" id="KW-1185">Reference proteome</keyword>
<dbReference type="AlphaFoldDB" id="A0A183U0J7"/>
<reference evidence="2 3" key="2">
    <citation type="submission" date="2018-11" db="EMBL/GenBank/DDBJ databases">
        <authorList>
            <consortium name="Pathogen Informatics"/>
        </authorList>
    </citation>
    <scope>NUCLEOTIDE SEQUENCE [LARGE SCALE GENOMIC DNA]</scope>
</reference>
<organism evidence="3 4">
    <name type="scientific">Toxocara canis</name>
    <name type="common">Canine roundworm</name>
    <dbReference type="NCBI Taxonomy" id="6265"/>
    <lineage>
        <taxon>Eukaryota</taxon>
        <taxon>Metazoa</taxon>
        <taxon>Ecdysozoa</taxon>
        <taxon>Nematoda</taxon>
        <taxon>Chromadorea</taxon>
        <taxon>Rhabditida</taxon>
        <taxon>Spirurina</taxon>
        <taxon>Ascaridomorpha</taxon>
        <taxon>Ascaridoidea</taxon>
        <taxon>Toxocaridae</taxon>
        <taxon>Toxocara</taxon>
    </lineage>
</organism>
<dbReference type="Proteomes" id="UP000050794">
    <property type="component" value="Unassembled WGS sequence"/>
</dbReference>
<accession>A0A183U0J7</accession>
<feature type="region of interest" description="Disordered" evidence="1">
    <location>
        <begin position="129"/>
        <end position="150"/>
    </location>
</feature>
<evidence type="ECO:0000313" key="3">
    <source>
        <dbReference type="Proteomes" id="UP000050794"/>
    </source>
</evidence>
<protein>
    <submittedName>
        <fullName evidence="4">ABC2_membrane domain-containing protein</fullName>
    </submittedName>
</protein>
<name>A0A183U0J7_TOXCA</name>
<dbReference type="WBParaSite" id="TCNE_0000201701-mRNA-1">
    <property type="protein sequence ID" value="TCNE_0000201701-mRNA-1"/>
    <property type="gene ID" value="TCNE_0000201701"/>
</dbReference>
<dbReference type="EMBL" id="UYWY01001813">
    <property type="protein sequence ID" value="VDM27272.1"/>
    <property type="molecule type" value="Genomic_DNA"/>
</dbReference>
<proteinExistence type="predicted"/>
<gene>
    <name evidence="2" type="ORF">TCNE_LOCUS2017</name>
</gene>
<reference evidence="4" key="1">
    <citation type="submission" date="2016-06" db="UniProtKB">
        <authorList>
            <consortium name="WormBaseParasite"/>
        </authorList>
    </citation>
    <scope>IDENTIFICATION</scope>
</reference>
<evidence type="ECO:0000313" key="2">
    <source>
        <dbReference type="EMBL" id="VDM27272.1"/>
    </source>
</evidence>
<sequence>MIYTNNVLSERLHFTLSMTHGLQSLHPSLGYIKQSSGVSEWTGGVWCWLGAKMSAKISPSPPLYTKLLVYCALQVAFISFLFSYYGVEMGPVVRPAFKWIAGKADEIPLVKNTLVWLRTQISSENANEESVKLPKKLTPKPKEANSEVHPLNADLSYLPVFSE</sequence>